<sequence length="241" mass="26214">MSVNPNMSNREVVDFVLCDYASKAPFLNLDFANVSSTEMTATRVIAYGGRGRAPRVPFDGERTATMTVETQITPMKLFAMLAGNDVKSTAKVFTREVLTLAEGKITLSKAPVQDSLAVFAEGDDCGTKIEATASGAEVTITGGSDGAKYIAYYLEERTTGVQSVSFNSKSFPKAYIAYGETLYKTESDELLPYKITAYKAVPQANFSASWSNTGDPTSLSMVFDLFEDEDGNFFDMTLIEE</sequence>
<organism evidence="1 2">
    <name type="scientific">Gehongia tenuis</name>
    <dbReference type="NCBI Taxonomy" id="2763655"/>
    <lineage>
        <taxon>Bacteria</taxon>
        <taxon>Bacillati</taxon>
        <taxon>Bacillota</taxon>
        <taxon>Clostridia</taxon>
        <taxon>Christensenellales</taxon>
        <taxon>Christensenellaceae</taxon>
        <taxon>Gehongia</taxon>
    </lineage>
</organism>
<proteinExistence type="predicted"/>
<protein>
    <submittedName>
        <fullName evidence="1">Uncharacterized protein</fullName>
    </submittedName>
</protein>
<accession>A0A926HQ75</accession>
<gene>
    <name evidence="1" type="ORF">H8696_08745</name>
</gene>
<dbReference type="Proteomes" id="UP000623172">
    <property type="component" value="Unassembled WGS sequence"/>
</dbReference>
<keyword evidence="2" id="KW-1185">Reference proteome</keyword>
<evidence type="ECO:0000313" key="1">
    <source>
        <dbReference type="EMBL" id="MBC8531933.1"/>
    </source>
</evidence>
<name>A0A926HQ75_9FIRM</name>
<comment type="caution">
    <text evidence="1">The sequence shown here is derived from an EMBL/GenBank/DDBJ whole genome shotgun (WGS) entry which is preliminary data.</text>
</comment>
<reference evidence="1" key="1">
    <citation type="submission" date="2020-08" db="EMBL/GenBank/DDBJ databases">
        <title>Genome public.</title>
        <authorList>
            <person name="Liu C."/>
            <person name="Sun Q."/>
        </authorList>
    </citation>
    <scope>NUCLEOTIDE SEQUENCE</scope>
    <source>
        <strain evidence="1">NSJ-53</strain>
    </source>
</reference>
<dbReference type="EMBL" id="JACRSR010000003">
    <property type="protein sequence ID" value="MBC8531933.1"/>
    <property type="molecule type" value="Genomic_DNA"/>
</dbReference>
<evidence type="ECO:0000313" key="2">
    <source>
        <dbReference type="Proteomes" id="UP000623172"/>
    </source>
</evidence>
<dbReference type="AlphaFoldDB" id="A0A926HQ75"/>
<dbReference type="RefSeq" id="WP_249316750.1">
    <property type="nucleotide sequence ID" value="NZ_JACRSR010000003.1"/>
</dbReference>